<dbReference type="STRING" id="914234.M2QAK7"/>
<dbReference type="HOGENOM" id="CLU_1731239_0_0_1"/>
<sequence>MSPATTPPQGAYVHHWLRLASASLWTSSTSSRSTQASSERSPRAVTSAMFRPFPKAATLPGVSDVVPDSAGLISALPDIAFKVQAEMYMLYGTRKMEETEHLQTGRLAGIKAACAKHFGYYLLAARGPSYVVDLEAAQWEARKLIVFEKPL</sequence>
<reference evidence="1 2" key="1">
    <citation type="journal article" date="2012" name="Proc. Natl. Acad. Sci. U.S.A.">
        <title>Comparative genomics of Ceriporiopsis subvermispora and Phanerochaete chrysosporium provide insight into selective ligninolysis.</title>
        <authorList>
            <person name="Fernandez-Fueyo E."/>
            <person name="Ruiz-Duenas F.J."/>
            <person name="Ferreira P."/>
            <person name="Floudas D."/>
            <person name="Hibbett D.S."/>
            <person name="Canessa P."/>
            <person name="Larrondo L.F."/>
            <person name="James T.Y."/>
            <person name="Seelenfreund D."/>
            <person name="Lobos S."/>
            <person name="Polanco R."/>
            <person name="Tello M."/>
            <person name="Honda Y."/>
            <person name="Watanabe T."/>
            <person name="Watanabe T."/>
            <person name="Ryu J.S."/>
            <person name="Kubicek C.P."/>
            <person name="Schmoll M."/>
            <person name="Gaskell J."/>
            <person name="Hammel K.E."/>
            <person name="St John F.J."/>
            <person name="Vanden Wymelenberg A."/>
            <person name="Sabat G."/>
            <person name="Splinter BonDurant S."/>
            <person name="Syed K."/>
            <person name="Yadav J.S."/>
            <person name="Doddapaneni H."/>
            <person name="Subramanian V."/>
            <person name="Lavin J.L."/>
            <person name="Oguiza J.A."/>
            <person name="Perez G."/>
            <person name="Pisabarro A.G."/>
            <person name="Ramirez L."/>
            <person name="Santoyo F."/>
            <person name="Master E."/>
            <person name="Coutinho P.M."/>
            <person name="Henrissat B."/>
            <person name="Lombard V."/>
            <person name="Magnuson J.K."/>
            <person name="Kuees U."/>
            <person name="Hori C."/>
            <person name="Igarashi K."/>
            <person name="Samejima M."/>
            <person name="Held B.W."/>
            <person name="Barry K.W."/>
            <person name="LaButti K.M."/>
            <person name="Lapidus A."/>
            <person name="Lindquist E.A."/>
            <person name="Lucas S.M."/>
            <person name="Riley R."/>
            <person name="Salamov A.A."/>
            <person name="Hoffmeister D."/>
            <person name="Schwenk D."/>
            <person name="Hadar Y."/>
            <person name="Yarden O."/>
            <person name="de Vries R.P."/>
            <person name="Wiebenga A."/>
            <person name="Stenlid J."/>
            <person name="Eastwood D."/>
            <person name="Grigoriev I.V."/>
            <person name="Berka R.M."/>
            <person name="Blanchette R.A."/>
            <person name="Kersten P."/>
            <person name="Martinez A.T."/>
            <person name="Vicuna R."/>
            <person name="Cullen D."/>
        </authorList>
    </citation>
    <scope>NUCLEOTIDE SEQUENCE [LARGE SCALE GENOMIC DNA]</scope>
    <source>
        <strain evidence="1 2">B</strain>
    </source>
</reference>
<proteinExistence type="predicted"/>
<dbReference type="EMBL" id="KB445804">
    <property type="protein sequence ID" value="EMD33963.1"/>
    <property type="molecule type" value="Genomic_DNA"/>
</dbReference>
<name>M2QAK7_CERS8</name>
<accession>M2QAK7</accession>
<gene>
    <name evidence="1" type="ORF">CERSUDRAFT_97888</name>
</gene>
<protein>
    <submittedName>
        <fullName evidence="1">Uncharacterized protein</fullName>
    </submittedName>
</protein>
<organism evidence="1 2">
    <name type="scientific">Ceriporiopsis subvermispora (strain B)</name>
    <name type="common">White-rot fungus</name>
    <name type="synonym">Gelatoporia subvermispora</name>
    <dbReference type="NCBI Taxonomy" id="914234"/>
    <lineage>
        <taxon>Eukaryota</taxon>
        <taxon>Fungi</taxon>
        <taxon>Dikarya</taxon>
        <taxon>Basidiomycota</taxon>
        <taxon>Agaricomycotina</taxon>
        <taxon>Agaricomycetes</taxon>
        <taxon>Polyporales</taxon>
        <taxon>Gelatoporiaceae</taxon>
        <taxon>Gelatoporia</taxon>
    </lineage>
</organism>
<dbReference type="Proteomes" id="UP000016930">
    <property type="component" value="Unassembled WGS sequence"/>
</dbReference>
<evidence type="ECO:0000313" key="1">
    <source>
        <dbReference type="EMBL" id="EMD33963.1"/>
    </source>
</evidence>
<evidence type="ECO:0000313" key="2">
    <source>
        <dbReference type="Proteomes" id="UP000016930"/>
    </source>
</evidence>
<keyword evidence="2" id="KW-1185">Reference proteome</keyword>
<dbReference type="AlphaFoldDB" id="M2QAK7"/>